<keyword evidence="4" id="KW-1185">Reference proteome</keyword>
<gene>
    <name evidence="3" type="ORF">JJE72_05280</name>
</gene>
<protein>
    <submittedName>
        <fullName evidence="3">VanZ family protein</fullName>
    </submittedName>
</protein>
<name>A0ABS1K0D6_9MICC</name>
<keyword evidence="1" id="KW-1133">Transmembrane helix</keyword>
<sequence length="164" mass="17495">MAIVAVFALYAAFLLRLLLFSRAPGTERSINLVPFATIAGYLAAHSPGEGKVAFGNIVGNILIFVPLGVYASWLRPRAAAWLTLLAVAAVSVAVEIVQNVFGVGASDVDDVILNCVGGAVGILAFRLLSAILRERSVVRTVMAVLSLLSLPVWCYFLFVVRLHL</sequence>
<dbReference type="PANTHER" id="PTHR36834:SF1">
    <property type="entry name" value="INTEGRAL MEMBRANE PROTEIN"/>
    <property type="match status" value="1"/>
</dbReference>
<dbReference type="Pfam" id="PF04892">
    <property type="entry name" value="VanZ"/>
    <property type="match status" value="1"/>
</dbReference>
<feature type="transmembrane region" description="Helical" evidence="1">
    <location>
        <begin position="52"/>
        <end position="73"/>
    </location>
</feature>
<evidence type="ECO:0000313" key="4">
    <source>
        <dbReference type="Proteomes" id="UP000639051"/>
    </source>
</evidence>
<dbReference type="PANTHER" id="PTHR36834">
    <property type="entry name" value="MEMBRANE PROTEIN-RELATED"/>
    <property type="match status" value="1"/>
</dbReference>
<comment type="caution">
    <text evidence="3">The sequence shown here is derived from an EMBL/GenBank/DDBJ whole genome shotgun (WGS) entry which is preliminary data.</text>
</comment>
<keyword evidence="1" id="KW-0472">Membrane</keyword>
<dbReference type="Proteomes" id="UP000639051">
    <property type="component" value="Unassembled WGS sequence"/>
</dbReference>
<accession>A0ABS1K0D6</accession>
<dbReference type="InterPro" id="IPR006976">
    <property type="entry name" value="VanZ-like"/>
</dbReference>
<dbReference type="EMBL" id="JAERRC010000014">
    <property type="protein sequence ID" value="MBL0704918.1"/>
    <property type="molecule type" value="Genomic_DNA"/>
</dbReference>
<feature type="domain" description="VanZ-like" evidence="2">
    <location>
        <begin position="7"/>
        <end position="128"/>
    </location>
</feature>
<proteinExistence type="predicted"/>
<feature type="transmembrane region" description="Helical" evidence="1">
    <location>
        <begin position="111"/>
        <end position="128"/>
    </location>
</feature>
<feature type="transmembrane region" description="Helical" evidence="1">
    <location>
        <begin position="80"/>
        <end position="105"/>
    </location>
</feature>
<keyword evidence="1" id="KW-0812">Transmembrane</keyword>
<evidence type="ECO:0000256" key="1">
    <source>
        <dbReference type="SAM" id="Phobius"/>
    </source>
</evidence>
<evidence type="ECO:0000313" key="3">
    <source>
        <dbReference type="EMBL" id="MBL0704918.1"/>
    </source>
</evidence>
<organism evidence="3 4">
    <name type="scientific">Sinomonas cellulolyticus</name>
    <dbReference type="NCBI Taxonomy" id="2801916"/>
    <lineage>
        <taxon>Bacteria</taxon>
        <taxon>Bacillati</taxon>
        <taxon>Actinomycetota</taxon>
        <taxon>Actinomycetes</taxon>
        <taxon>Micrococcales</taxon>
        <taxon>Micrococcaceae</taxon>
        <taxon>Sinomonas</taxon>
    </lineage>
</organism>
<dbReference type="InterPro" id="IPR053150">
    <property type="entry name" value="Teicoplanin_resist-assoc"/>
</dbReference>
<reference evidence="3 4" key="1">
    <citation type="submission" date="2021-01" db="EMBL/GenBank/DDBJ databases">
        <title>Genome public.</title>
        <authorList>
            <person name="Liu C."/>
            <person name="Sun Q."/>
        </authorList>
    </citation>
    <scope>NUCLEOTIDE SEQUENCE [LARGE SCALE GENOMIC DNA]</scope>
    <source>
        <strain evidence="3 4">JC656</strain>
    </source>
</reference>
<evidence type="ECO:0000259" key="2">
    <source>
        <dbReference type="Pfam" id="PF04892"/>
    </source>
</evidence>
<dbReference type="RefSeq" id="WP_189695223.1">
    <property type="nucleotide sequence ID" value="NZ_BNCM01000020.1"/>
</dbReference>
<feature type="transmembrane region" description="Helical" evidence="1">
    <location>
        <begin position="140"/>
        <end position="160"/>
    </location>
</feature>